<gene>
    <name evidence="1" type="ORF">Q0590_35455</name>
</gene>
<reference evidence="1" key="1">
    <citation type="submission" date="2023-07" db="EMBL/GenBank/DDBJ databases">
        <title>The genome sequence of Rhodocytophaga aerolata KACC 12507.</title>
        <authorList>
            <person name="Zhang X."/>
        </authorList>
    </citation>
    <scope>NUCLEOTIDE SEQUENCE</scope>
    <source>
        <strain evidence="1">KACC 12507</strain>
    </source>
</reference>
<proteinExistence type="predicted"/>
<dbReference type="RefSeq" id="WP_302042420.1">
    <property type="nucleotide sequence ID" value="NZ_JAUKPO010000072.1"/>
</dbReference>
<comment type="caution">
    <text evidence="1">The sequence shown here is derived from an EMBL/GenBank/DDBJ whole genome shotgun (WGS) entry which is preliminary data.</text>
</comment>
<name>A0ABT8RI30_9BACT</name>
<dbReference type="InterPro" id="IPR009057">
    <property type="entry name" value="Homeodomain-like_sf"/>
</dbReference>
<accession>A0ABT8RI30</accession>
<protein>
    <submittedName>
        <fullName evidence="1">Helix-turn-helix domain-containing protein</fullName>
    </submittedName>
</protein>
<dbReference type="Pfam" id="PF13565">
    <property type="entry name" value="HTH_32"/>
    <property type="match status" value="1"/>
</dbReference>
<sequence length="154" mass="16873">MRKTIATVQLSSVEQAKLKALVSKGKHSVRKVKRGRILLESFAGKKPEVIAQEVGVSLATVYNIHKRYEQQGLQAALAEKPRSGQPRKVTPAVEAAVTQIACSAAPEGRSRWTIRLINERLVSLGYELEDESVRLILKKVSSNPGSKSNGVSER</sequence>
<keyword evidence="2" id="KW-1185">Reference proteome</keyword>
<evidence type="ECO:0000313" key="1">
    <source>
        <dbReference type="EMBL" id="MDO1451624.1"/>
    </source>
</evidence>
<dbReference type="Proteomes" id="UP001168528">
    <property type="component" value="Unassembled WGS sequence"/>
</dbReference>
<dbReference type="SUPFAM" id="SSF46689">
    <property type="entry name" value="Homeodomain-like"/>
    <property type="match status" value="1"/>
</dbReference>
<organism evidence="1 2">
    <name type="scientific">Rhodocytophaga aerolata</name>
    <dbReference type="NCBI Taxonomy" id="455078"/>
    <lineage>
        <taxon>Bacteria</taxon>
        <taxon>Pseudomonadati</taxon>
        <taxon>Bacteroidota</taxon>
        <taxon>Cytophagia</taxon>
        <taxon>Cytophagales</taxon>
        <taxon>Rhodocytophagaceae</taxon>
        <taxon>Rhodocytophaga</taxon>
    </lineage>
</organism>
<evidence type="ECO:0000313" key="2">
    <source>
        <dbReference type="Proteomes" id="UP001168528"/>
    </source>
</evidence>
<dbReference type="EMBL" id="JAUKPO010000072">
    <property type="protein sequence ID" value="MDO1451624.1"/>
    <property type="molecule type" value="Genomic_DNA"/>
</dbReference>